<dbReference type="SMART" id="SM00268">
    <property type="entry name" value="ACTIN"/>
    <property type="match status" value="1"/>
</dbReference>
<dbReference type="STRING" id="983967.A0A1E4T0Y4"/>
<dbReference type="AlphaFoldDB" id="A0A1E4T0Y4"/>
<dbReference type="PANTHER" id="PTHR11937">
    <property type="entry name" value="ACTIN"/>
    <property type="match status" value="1"/>
</dbReference>
<proteinExistence type="inferred from homology"/>
<keyword evidence="2" id="KW-0963">Cytoplasm</keyword>
<dbReference type="Gene3D" id="3.30.420.40">
    <property type="match status" value="2"/>
</dbReference>
<name>A0A1E4T0Y4_9ASCO</name>
<evidence type="ECO:0000256" key="1">
    <source>
        <dbReference type="ARBA" id="ARBA00004245"/>
    </source>
</evidence>
<evidence type="ECO:0000256" key="2">
    <source>
        <dbReference type="ARBA" id="ARBA00022490"/>
    </source>
</evidence>
<keyword evidence="3" id="KW-0206">Cytoskeleton</keyword>
<protein>
    <recommendedName>
        <fullName evidence="7">Actin</fullName>
    </recommendedName>
</protein>
<dbReference type="FunFam" id="3.30.420.40:FF:000188">
    <property type="entry name" value="Actin like 6B"/>
    <property type="match status" value="1"/>
</dbReference>
<dbReference type="InterPro" id="IPR043129">
    <property type="entry name" value="ATPase_NBD"/>
</dbReference>
<evidence type="ECO:0000313" key="5">
    <source>
        <dbReference type="EMBL" id="ODV85415.1"/>
    </source>
</evidence>
<organism evidence="5 6">
    <name type="scientific">[Candida] arabinofermentans NRRL YB-2248</name>
    <dbReference type="NCBI Taxonomy" id="983967"/>
    <lineage>
        <taxon>Eukaryota</taxon>
        <taxon>Fungi</taxon>
        <taxon>Dikarya</taxon>
        <taxon>Ascomycota</taxon>
        <taxon>Saccharomycotina</taxon>
        <taxon>Pichiomycetes</taxon>
        <taxon>Pichiales</taxon>
        <taxon>Pichiaceae</taxon>
        <taxon>Ogataea</taxon>
        <taxon>Ogataea/Candida clade</taxon>
    </lineage>
</organism>
<dbReference type="SUPFAM" id="SSF53067">
    <property type="entry name" value="Actin-like ATPase domain"/>
    <property type="match status" value="2"/>
</dbReference>
<dbReference type="OrthoDB" id="5132116at2759"/>
<dbReference type="InterPro" id="IPR020902">
    <property type="entry name" value="Actin/actin-like_CS"/>
</dbReference>
<comment type="similarity">
    <text evidence="4">Belongs to the actin family. ARP1 subfamily.</text>
</comment>
<dbReference type="Gene3D" id="3.90.640.10">
    <property type="entry name" value="Actin, Chain A, domain 4"/>
    <property type="match status" value="1"/>
</dbReference>
<evidence type="ECO:0000256" key="3">
    <source>
        <dbReference type="ARBA" id="ARBA00023212"/>
    </source>
</evidence>
<keyword evidence="6" id="KW-1185">Reference proteome</keyword>
<dbReference type="PRINTS" id="PR00190">
    <property type="entry name" value="ACTIN"/>
</dbReference>
<dbReference type="InterPro" id="IPR004000">
    <property type="entry name" value="Actin"/>
</dbReference>
<sequence length="380" mass="42869">MGLDDIYNQPVVIDNGSGMIRSGFAGDEKPKINYSNMIGTPKYTKVMPSSITETDTFIGSKAQNLRGLLKLKYPISRGIVENWSDMEKIWTQVISELSIKVDQHPLLITEQPLNPKKNRDKMCEMMFETFSFPTMYISIPSVLSLYSMGRTTGVVLDSGDGVTVAVPVYEGFAVPGSIKRMNVAGRDITEQAQLMLMRAGYYMGSSSDFEIVRSLKERLCYVDISVRNTKKHLIGNTSESHIMRDFLLPDGKTLKINDEALCQPAEILYNPESFGLENLPINELMKNSIMKTDMDLRQQLFQNIVLCGGSTLIKNFGSRLLNELKKDDKELKLKIFASPERKISCFVGGSILSSLSTFKKIWITKSEYYEDPNIVHKKFL</sequence>
<reference evidence="6" key="1">
    <citation type="submission" date="2016-04" db="EMBL/GenBank/DDBJ databases">
        <title>Comparative genomics of biotechnologically important yeasts.</title>
        <authorList>
            <consortium name="DOE Joint Genome Institute"/>
            <person name="Riley R."/>
            <person name="Haridas S."/>
            <person name="Wolfe K.H."/>
            <person name="Lopes M.R."/>
            <person name="Hittinger C.T."/>
            <person name="Goker M."/>
            <person name="Salamov A."/>
            <person name="Wisecaver J."/>
            <person name="Long T.M."/>
            <person name="Aerts A.L."/>
            <person name="Barry K."/>
            <person name="Choi C."/>
            <person name="Clum A."/>
            <person name="Coughlan A.Y."/>
            <person name="Deshpande S."/>
            <person name="Douglass A.P."/>
            <person name="Hanson S.J."/>
            <person name="Klenk H.-P."/>
            <person name="Labutti K."/>
            <person name="Lapidus A."/>
            <person name="Lindquist E."/>
            <person name="Lipzen A."/>
            <person name="Meier-Kolthoff J.P."/>
            <person name="Ohm R.A."/>
            <person name="Otillar R.P."/>
            <person name="Pangilinan J."/>
            <person name="Peng Y."/>
            <person name="Rokas A."/>
            <person name="Rosa C.A."/>
            <person name="Scheuner C."/>
            <person name="Sibirny A.A."/>
            <person name="Slot J.C."/>
            <person name="Stielow J.B."/>
            <person name="Sun H."/>
            <person name="Kurtzman C.P."/>
            <person name="Blackwell M."/>
            <person name="Grigoriev I.V."/>
            <person name="Jeffries T.W."/>
        </authorList>
    </citation>
    <scope>NUCLEOTIDE SEQUENCE [LARGE SCALE GENOMIC DNA]</scope>
    <source>
        <strain evidence="6">NRRL YB-2248</strain>
    </source>
</reference>
<comment type="subcellular location">
    <subcellularLocation>
        <location evidence="1">Cytoplasm</location>
        <location evidence="1">Cytoskeleton</location>
    </subcellularLocation>
</comment>
<gene>
    <name evidence="5" type="ORF">CANARDRAFT_28214</name>
</gene>
<dbReference type="GO" id="GO:0005856">
    <property type="term" value="C:cytoskeleton"/>
    <property type="evidence" value="ECO:0007669"/>
    <property type="project" value="UniProtKB-SubCell"/>
</dbReference>
<dbReference type="Pfam" id="PF00022">
    <property type="entry name" value="Actin"/>
    <property type="match status" value="1"/>
</dbReference>
<evidence type="ECO:0000313" key="6">
    <source>
        <dbReference type="Proteomes" id="UP000094801"/>
    </source>
</evidence>
<dbReference type="Proteomes" id="UP000094801">
    <property type="component" value="Unassembled WGS sequence"/>
</dbReference>
<dbReference type="EMBL" id="KV453852">
    <property type="protein sequence ID" value="ODV85415.1"/>
    <property type="molecule type" value="Genomic_DNA"/>
</dbReference>
<evidence type="ECO:0008006" key="7">
    <source>
        <dbReference type="Google" id="ProtNLM"/>
    </source>
</evidence>
<evidence type="ECO:0000256" key="4">
    <source>
        <dbReference type="ARBA" id="ARBA00038483"/>
    </source>
</evidence>
<accession>A0A1E4T0Y4</accession>
<dbReference type="PROSITE" id="PS01132">
    <property type="entry name" value="ACTINS_ACT_LIKE"/>
    <property type="match status" value="1"/>
</dbReference>